<evidence type="ECO:0000256" key="10">
    <source>
        <dbReference type="ARBA" id="ARBA00022723"/>
    </source>
</evidence>
<evidence type="ECO:0000256" key="5">
    <source>
        <dbReference type="ARBA" id="ARBA00005520"/>
    </source>
</evidence>
<dbReference type="PANTHER" id="PTHR21327:SF34">
    <property type="entry name" value="3,4-DIHYDROXY-2-BUTANONE 4-PHOSPHATE SYNTHASE"/>
    <property type="match status" value="1"/>
</dbReference>
<dbReference type="RefSeq" id="WP_108673799.1">
    <property type="nucleotide sequence ID" value="NZ_CP025628.1"/>
</dbReference>
<dbReference type="Gene3D" id="3.90.870.10">
    <property type="entry name" value="DHBP synthase"/>
    <property type="match status" value="1"/>
</dbReference>
<dbReference type="GO" id="GO:0030145">
    <property type="term" value="F:manganese ion binding"/>
    <property type="evidence" value="ECO:0007669"/>
    <property type="project" value="UniProtKB-UniRule"/>
</dbReference>
<dbReference type="EC" id="4.1.99.12" evidence="7 14"/>
<keyword evidence="12 14" id="KW-0464">Manganese</keyword>
<dbReference type="Proteomes" id="UP000266796">
    <property type="component" value="Chromosome"/>
</dbReference>
<evidence type="ECO:0000256" key="7">
    <source>
        <dbReference type="ARBA" id="ARBA00012153"/>
    </source>
</evidence>
<dbReference type="GO" id="GO:0005829">
    <property type="term" value="C:cytosol"/>
    <property type="evidence" value="ECO:0007669"/>
    <property type="project" value="TreeGrafter"/>
</dbReference>
<evidence type="ECO:0000256" key="13">
    <source>
        <dbReference type="ARBA" id="ARBA00023239"/>
    </source>
</evidence>
<comment type="function">
    <text evidence="3 14">Catalyzes the conversion of D-ribulose 5-phosphate to formate and 3,4-dihydroxy-2-butanone 4-phosphate.</text>
</comment>
<dbReference type="Pfam" id="PF00926">
    <property type="entry name" value="DHBP_synthase"/>
    <property type="match status" value="1"/>
</dbReference>
<dbReference type="InterPro" id="IPR017945">
    <property type="entry name" value="DHBP_synth_RibB-like_a/b_dom"/>
</dbReference>
<feature type="site" description="Essential for catalytic activity" evidence="14">
    <location>
        <position position="131"/>
    </location>
</feature>
<evidence type="ECO:0000256" key="4">
    <source>
        <dbReference type="ARBA" id="ARBA00004904"/>
    </source>
</evidence>
<feature type="binding site" evidence="14">
    <location>
        <begin position="145"/>
        <end position="149"/>
    </location>
    <ligand>
        <name>D-ribulose 5-phosphate</name>
        <dbReference type="ChEBI" id="CHEBI:58121"/>
    </ligand>
</feature>
<dbReference type="SUPFAM" id="SSF55821">
    <property type="entry name" value="YrdC/RibB"/>
    <property type="match status" value="1"/>
</dbReference>
<comment type="cofactor">
    <cofactor evidence="2">
        <name>Mn(2+)</name>
        <dbReference type="ChEBI" id="CHEBI:29035"/>
    </cofactor>
</comment>
<sequence length="368" mass="42411">MSYINNNITPIHEIIEEIRKGKMIILMDDEKRENEGDLLISSEFVSPDIINFMITYGRGLVCLTLNEEFCKKLNLTPMVEINSARYGTNFTQSIEAAHGVTTGISAYDRSVTIKTAINKTARPTDLVKPGHIFPIKALNGGVLERSGHTEAGCDLTSIAGLTPSAVICEILHPNGTMAKFPYISEFSTQHNIKIATIKDLIKYRLKTESIFKKINKNFINTKIGTFVFYYDSINIAINTIFLQNINFNNRDNIYLNIYSDCINKTLEYEKNNFFKAIKNIDNFNKITIFMNSSVNFIKYIFNEYRIYNYEYIFDFLDFNKINLYKNIYDIKFNSLFLNSITSLILNDLNISNVKLDKSINEFYSLENY</sequence>
<keyword evidence="16" id="KW-1185">Reference proteome</keyword>
<dbReference type="GO" id="GO:0008686">
    <property type="term" value="F:3,4-dihydroxy-2-butanone-4-phosphate synthase activity"/>
    <property type="evidence" value="ECO:0007669"/>
    <property type="project" value="UniProtKB-UniRule"/>
</dbReference>
<evidence type="ECO:0000256" key="14">
    <source>
        <dbReference type="HAMAP-Rule" id="MF_00180"/>
    </source>
</evidence>
<proteinExistence type="inferred from homology"/>
<dbReference type="OrthoDB" id="9793111at2"/>
<comment type="similarity">
    <text evidence="14">Belongs to the DHBP synthase family.</text>
</comment>
<dbReference type="GO" id="GO:0009231">
    <property type="term" value="P:riboflavin biosynthetic process"/>
    <property type="evidence" value="ECO:0007669"/>
    <property type="project" value="UniProtKB-UniRule"/>
</dbReference>
<feature type="binding site" evidence="14">
    <location>
        <position position="37"/>
    </location>
    <ligand>
        <name>D-ribulose 5-phosphate</name>
        <dbReference type="ChEBI" id="CHEBI:58121"/>
    </ligand>
</feature>
<comment type="subunit">
    <text evidence="14">Homodimer.</text>
</comment>
<gene>
    <name evidence="14 15" type="primary">ribB</name>
    <name evidence="15" type="ORF">CKSOR_00259</name>
</gene>
<protein>
    <recommendedName>
        <fullName evidence="8 14">3,4-dihydroxy-2-butanone 4-phosphate synthase</fullName>
        <shortName evidence="14">DHBP synthase</shortName>
        <ecNumber evidence="7 14">4.1.99.12</ecNumber>
    </recommendedName>
</protein>
<evidence type="ECO:0000256" key="2">
    <source>
        <dbReference type="ARBA" id="ARBA00001936"/>
    </source>
</evidence>
<dbReference type="UniPathway" id="UPA00275">
    <property type="reaction ID" value="UER00399"/>
</dbReference>
<dbReference type="AlphaFoldDB" id="A0A3Q8ERG4"/>
<dbReference type="NCBIfam" id="TIGR00506">
    <property type="entry name" value="ribB"/>
    <property type="match status" value="1"/>
</dbReference>
<keyword evidence="13 14" id="KW-0456">Lyase</keyword>
<evidence type="ECO:0000256" key="3">
    <source>
        <dbReference type="ARBA" id="ARBA00002284"/>
    </source>
</evidence>
<keyword evidence="11 14" id="KW-0460">Magnesium</keyword>
<dbReference type="InterPro" id="IPR000422">
    <property type="entry name" value="DHBP_synthase_RibB"/>
</dbReference>
<comment type="catalytic activity">
    <reaction evidence="1 14">
        <text>D-ribulose 5-phosphate = (2S)-2-hydroxy-3-oxobutyl phosphate + formate + H(+)</text>
        <dbReference type="Rhea" id="RHEA:18457"/>
        <dbReference type="ChEBI" id="CHEBI:15378"/>
        <dbReference type="ChEBI" id="CHEBI:15740"/>
        <dbReference type="ChEBI" id="CHEBI:58121"/>
        <dbReference type="ChEBI" id="CHEBI:58830"/>
        <dbReference type="EC" id="4.1.99.12"/>
    </reaction>
</comment>
<dbReference type="PANTHER" id="PTHR21327">
    <property type="entry name" value="GTP CYCLOHYDROLASE II-RELATED"/>
    <property type="match status" value="1"/>
</dbReference>
<feature type="binding site" evidence="14">
    <location>
        <position position="148"/>
    </location>
    <ligand>
        <name>Mg(2+)</name>
        <dbReference type="ChEBI" id="CHEBI:18420"/>
        <label>2</label>
    </ligand>
</feature>
<name>A0A3Q8ERG4_9PROT</name>
<evidence type="ECO:0000256" key="6">
    <source>
        <dbReference type="ARBA" id="ARBA00008976"/>
    </source>
</evidence>
<comment type="similarity">
    <text evidence="5">In the N-terminal section; belongs to the DHBP synthase family.</text>
</comment>
<dbReference type="EMBL" id="CP025628">
    <property type="protein sequence ID" value="AWD32381.1"/>
    <property type="molecule type" value="Genomic_DNA"/>
</dbReference>
<evidence type="ECO:0000256" key="11">
    <source>
        <dbReference type="ARBA" id="ARBA00022842"/>
    </source>
</evidence>
<evidence type="ECO:0000313" key="16">
    <source>
        <dbReference type="Proteomes" id="UP000266796"/>
    </source>
</evidence>
<dbReference type="GO" id="GO:0003935">
    <property type="term" value="F:GTP cyclohydrolase II activity"/>
    <property type="evidence" value="ECO:0007669"/>
    <property type="project" value="TreeGrafter"/>
</dbReference>
<feature type="binding site" evidence="14">
    <location>
        <position position="33"/>
    </location>
    <ligand>
        <name>Mg(2+)</name>
        <dbReference type="ChEBI" id="CHEBI:18420"/>
        <label>1</label>
    </ligand>
</feature>
<comment type="pathway">
    <text evidence="4 14">Cofactor biosynthesis; riboflavin biosynthesis; 2-hydroxy-3-oxobutyl phosphate from D-ribulose 5-phosphate: step 1/1.</text>
</comment>
<dbReference type="GO" id="GO:0000287">
    <property type="term" value="F:magnesium ion binding"/>
    <property type="evidence" value="ECO:0007669"/>
    <property type="project" value="UniProtKB-UniRule"/>
</dbReference>
<comment type="similarity">
    <text evidence="6">In the C-terminal section; belongs to the GTP cyclohydrolase II family.</text>
</comment>
<dbReference type="KEGG" id="kso:CKSOR_00259"/>
<accession>A0A3Q8ERG4</accession>
<evidence type="ECO:0000256" key="1">
    <source>
        <dbReference type="ARBA" id="ARBA00000141"/>
    </source>
</evidence>
<keyword evidence="9 14" id="KW-0686">Riboflavin biosynthesis</keyword>
<evidence type="ECO:0000256" key="8">
    <source>
        <dbReference type="ARBA" id="ARBA00018836"/>
    </source>
</evidence>
<evidence type="ECO:0000256" key="12">
    <source>
        <dbReference type="ARBA" id="ARBA00023211"/>
    </source>
</evidence>
<evidence type="ECO:0000256" key="9">
    <source>
        <dbReference type="ARBA" id="ARBA00022619"/>
    </source>
</evidence>
<feature type="site" description="Essential for catalytic activity" evidence="14">
    <location>
        <position position="169"/>
    </location>
</feature>
<reference evidence="15 16" key="1">
    <citation type="journal article" date="2018" name="Parasitology">
        <title>The reduced genome of Candidatus Kinetoplastibacterium sorsogonicusi, the endosymbiont of Kentomonas sorsogonicus (Trypanosomatidae): loss of the haem-synthesis pathway.</title>
        <authorList>
            <person name="Silva F.M."/>
            <person name="Kostygov A.Y."/>
            <person name="Spodareva V.V."/>
            <person name="Butenko A."/>
            <person name="Tossou R."/>
            <person name="Lukes J."/>
            <person name="Yurchenko V."/>
            <person name="Alves J.M.P."/>
        </authorList>
    </citation>
    <scope>NUCLEOTIDE SEQUENCE [LARGE SCALE GENOMIC DNA]</scope>
    <source>
        <strain evidence="15 16">MF-08</strain>
    </source>
</reference>
<dbReference type="FunFam" id="3.90.870.10:FF:000001">
    <property type="entry name" value="Riboflavin biosynthesis protein RibBA"/>
    <property type="match status" value="1"/>
</dbReference>
<dbReference type="HAMAP" id="MF_00180">
    <property type="entry name" value="RibB"/>
    <property type="match status" value="1"/>
</dbReference>
<feature type="binding site" evidence="14">
    <location>
        <begin position="32"/>
        <end position="33"/>
    </location>
    <ligand>
        <name>D-ribulose 5-phosphate</name>
        <dbReference type="ChEBI" id="CHEBI:58121"/>
    </ligand>
</feature>
<feature type="binding site" evidence="14">
    <location>
        <position position="33"/>
    </location>
    <ligand>
        <name>Mg(2+)</name>
        <dbReference type="ChEBI" id="CHEBI:18420"/>
        <label>2</label>
    </ligand>
</feature>
<evidence type="ECO:0000313" key="15">
    <source>
        <dbReference type="EMBL" id="AWD32381.1"/>
    </source>
</evidence>
<keyword evidence="10 14" id="KW-0479">Metal-binding</keyword>
<comment type="cofactor">
    <cofactor evidence="14">
        <name>Mg(2+)</name>
        <dbReference type="ChEBI" id="CHEBI:18420"/>
    </cofactor>
    <cofactor evidence="14">
        <name>Mn(2+)</name>
        <dbReference type="ChEBI" id="CHEBI:29035"/>
    </cofactor>
    <text evidence="14">Binds 2 divalent metal cations per subunit. Magnesium or manganese.</text>
</comment>
<organism evidence="15 16">
    <name type="scientific">Candidatus Kinetoplastidibacterium kentomonadis</name>
    <dbReference type="NCBI Taxonomy" id="1576550"/>
    <lineage>
        <taxon>Bacteria</taxon>
        <taxon>Pseudomonadati</taxon>
        <taxon>Pseudomonadota</taxon>
        <taxon>Betaproteobacteria</taxon>
        <taxon>Candidatus Kinetoplastidibacterium</taxon>
    </lineage>
</organism>